<keyword evidence="3" id="KW-0378">Hydrolase</keyword>
<dbReference type="RefSeq" id="WP_110067515.1">
    <property type="nucleotide sequence ID" value="NZ_QGTW01000020.1"/>
</dbReference>
<dbReference type="InterPro" id="IPR001130">
    <property type="entry name" value="TatD-like"/>
</dbReference>
<organism evidence="5 6">
    <name type="scientific">Cytobacillus oceanisediminis</name>
    <dbReference type="NCBI Taxonomy" id="665099"/>
    <lineage>
        <taxon>Bacteria</taxon>
        <taxon>Bacillati</taxon>
        <taxon>Bacillota</taxon>
        <taxon>Bacilli</taxon>
        <taxon>Bacillales</taxon>
        <taxon>Bacillaceae</taxon>
        <taxon>Cytobacillus</taxon>
    </lineage>
</organism>
<name>A0A2V2ZJA0_9BACI</name>
<gene>
    <name evidence="5" type="ORF">DFO73_12015</name>
</gene>
<dbReference type="GO" id="GO:0046872">
    <property type="term" value="F:metal ion binding"/>
    <property type="evidence" value="ECO:0007669"/>
    <property type="project" value="UniProtKB-KW"/>
</dbReference>
<dbReference type="InterPro" id="IPR018228">
    <property type="entry name" value="DNase_TatD-rel_CS"/>
</dbReference>
<evidence type="ECO:0000313" key="6">
    <source>
        <dbReference type="Proteomes" id="UP000247150"/>
    </source>
</evidence>
<dbReference type="AlphaFoldDB" id="A0A2V2ZJA0"/>
<evidence type="ECO:0000256" key="2">
    <source>
        <dbReference type="ARBA" id="ARBA00022723"/>
    </source>
</evidence>
<dbReference type="InterPro" id="IPR032466">
    <property type="entry name" value="Metal_Hydrolase"/>
</dbReference>
<sequence length="257" mass="29955">MDKLIDAHIHLDKYSDEEITEIFKDSSFQLSVITVSFDLESCKRNLGLSYEYPNIKPAYGFHPEQDLPNDQELSELFSWMEAHKDQMTAVGEVGLPYYLRRKQAGSAFQIEGYIVLLEEFIKLAKRWEKPIALHAVYDDAPIVCNLLEKHSVHKAHFHWFKGDHATVSRLISNGYFISFTPDIVYEKEIQDLVRNYPLDKMMAETDGPWPFQGPFKGQHTHPSMMHHAIKTLADIKKKPLESVYRLLYQNTRSFYNI</sequence>
<feature type="binding site" evidence="4">
    <location>
        <position position="8"/>
    </location>
    <ligand>
        <name>a divalent metal cation</name>
        <dbReference type="ChEBI" id="CHEBI:60240"/>
        <label>1</label>
    </ligand>
</feature>
<dbReference type="PANTHER" id="PTHR46317">
    <property type="entry name" value="HYDROLASE OF PHP SUPERFAMILY-RELATED PROTEIN"/>
    <property type="match status" value="1"/>
</dbReference>
<keyword evidence="2 4" id="KW-0479">Metal-binding</keyword>
<evidence type="ECO:0000256" key="4">
    <source>
        <dbReference type="PIRSR" id="PIRSR005902-1"/>
    </source>
</evidence>
<dbReference type="PROSITE" id="PS01137">
    <property type="entry name" value="TATD_1"/>
    <property type="match status" value="1"/>
</dbReference>
<dbReference type="Pfam" id="PF01026">
    <property type="entry name" value="TatD_DNase"/>
    <property type="match status" value="1"/>
</dbReference>
<dbReference type="PANTHER" id="PTHR46317:SF1">
    <property type="entry name" value="HYDROLASE, TATD FAMILY"/>
    <property type="match status" value="1"/>
</dbReference>
<reference evidence="5 6" key="1">
    <citation type="submission" date="2018-05" db="EMBL/GenBank/DDBJ databases">
        <title>Freshwater and sediment microbial communities from various areas in North America, analyzing microbe dynamics in response to fracking.</title>
        <authorList>
            <person name="Lamendella R."/>
        </authorList>
    </citation>
    <scope>NUCLEOTIDE SEQUENCE [LARGE SCALE GENOMIC DNA]</scope>
    <source>
        <strain evidence="5 6">15_TX</strain>
    </source>
</reference>
<dbReference type="Gene3D" id="3.20.20.140">
    <property type="entry name" value="Metal-dependent hydrolases"/>
    <property type="match status" value="1"/>
</dbReference>
<feature type="binding site" evidence="4">
    <location>
        <position position="206"/>
    </location>
    <ligand>
        <name>a divalent metal cation</name>
        <dbReference type="ChEBI" id="CHEBI:60240"/>
        <label>1</label>
    </ligand>
</feature>
<comment type="similarity">
    <text evidence="1">Belongs to the metallo-dependent hydrolases superfamily. TatD-type hydrolase family.</text>
</comment>
<dbReference type="PIRSF" id="PIRSF005902">
    <property type="entry name" value="DNase_TatD"/>
    <property type="match status" value="1"/>
</dbReference>
<dbReference type="GO" id="GO:0016788">
    <property type="term" value="F:hydrolase activity, acting on ester bonds"/>
    <property type="evidence" value="ECO:0007669"/>
    <property type="project" value="InterPro"/>
</dbReference>
<proteinExistence type="inferred from homology"/>
<dbReference type="OrthoDB" id="9775608at2"/>
<evidence type="ECO:0000256" key="1">
    <source>
        <dbReference type="ARBA" id="ARBA00009275"/>
    </source>
</evidence>
<feature type="binding site" evidence="4">
    <location>
        <position position="92"/>
    </location>
    <ligand>
        <name>a divalent metal cation</name>
        <dbReference type="ChEBI" id="CHEBI:60240"/>
        <label>1</label>
    </ligand>
</feature>
<feature type="binding site" evidence="4">
    <location>
        <position position="10"/>
    </location>
    <ligand>
        <name>a divalent metal cation</name>
        <dbReference type="ChEBI" id="CHEBI:60240"/>
        <label>1</label>
    </ligand>
</feature>
<accession>A0A2V2ZJA0</accession>
<evidence type="ECO:0000256" key="3">
    <source>
        <dbReference type="ARBA" id="ARBA00022801"/>
    </source>
</evidence>
<evidence type="ECO:0000313" key="5">
    <source>
        <dbReference type="EMBL" id="PWW19447.1"/>
    </source>
</evidence>
<protein>
    <submittedName>
        <fullName evidence="5">TatD DNase family protein</fullName>
    </submittedName>
</protein>
<dbReference type="Proteomes" id="UP000247150">
    <property type="component" value="Unassembled WGS sequence"/>
</dbReference>
<comment type="caution">
    <text evidence="5">The sequence shown here is derived from an EMBL/GenBank/DDBJ whole genome shotgun (WGS) entry which is preliminary data.</text>
</comment>
<feature type="binding site" evidence="4">
    <location>
        <position position="158"/>
    </location>
    <ligand>
        <name>a divalent metal cation</name>
        <dbReference type="ChEBI" id="CHEBI:60240"/>
        <label>2</label>
    </ligand>
</feature>
<dbReference type="EMBL" id="QGTW01000020">
    <property type="protein sequence ID" value="PWW19447.1"/>
    <property type="molecule type" value="Genomic_DNA"/>
</dbReference>
<dbReference type="CDD" id="cd01310">
    <property type="entry name" value="TatD_DNAse"/>
    <property type="match status" value="1"/>
</dbReference>
<feature type="binding site" evidence="4">
    <location>
        <position position="134"/>
    </location>
    <ligand>
        <name>a divalent metal cation</name>
        <dbReference type="ChEBI" id="CHEBI:60240"/>
        <label>2</label>
    </ligand>
</feature>
<dbReference type="SUPFAM" id="SSF51556">
    <property type="entry name" value="Metallo-dependent hydrolases"/>
    <property type="match status" value="1"/>
</dbReference>